<evidence type="ECO:0000259" key="1">
    <source>
        <dbReference type="PROSITE" id="PS50940"/>
    </source>
</evidence>
<gene>
    <name evidence="2" type="ORF">SNE40_003873</name>
</gene>
<dbReference type="SUPFAM" id="SSF57625">
    <property type="entry name" value="Invertebrate chitin-binding proteins"/>
    <property type="match status" value="1"/>
</dbReference>
<evidence type="ECO:0000313" key="2">
    <source>
        <dbReference type="EMBL" id="KAK6192399.1"/>
    </source>
</evidence>
<dbReference type="SMART" id="SM00494">
    <property type="entry name" value="ChtBD2"/>
    <property type="match status" value="3"/>
</dbReference>
<evidence type="ECO:0000313" key="3">
    <source>
        <dbReference type="Proteomes" id="UP001347796"/>
    </source>
</evidence>
<protein>
    <recommendedName>
        <fullName evidence="1">Chitin-binding type-2 domain-containing protein</fullName>
    </recommendedName>
</protein>
<dbReference type="InterPro" id="IPR036508">
    <property type="entry name" value="Chitin-bd_dom_sf"/>
</dbReference>
<dbReference type="Proteomes" id="UP001347796">
    <property type="component" value="Unassembled WGS sequence"/>
</dbReference>
<proteinExistence type="predicted"/>
<dbReference type="InterPro" id="IPR002557">
    <property type="entry name" value="Chitin-bd_dom"/>
</dbReference>
<accession>A0AAN8KHL9</accession>
<organism evidence="2 3">
    <name type="scientific">Patella caerulea</name>
    <name type="common">Rayed Mediterranean limpet</name>
    <dbReference type="NCBI Taxonomy" id="87958"/>
    <lineage>
        <taxon>Eukaryota</taxon>
        <taxon>Metazoa</taxon>
        <taxon>Spiralia</taxon>
        <taxon>Lophotrochozoa</taxon>
        <taxon>Mollusca</taxon>
        <taxon>Gastropoda</taxon>
        <taxon>Patellogastropoda</taxon>
        <taxon>Patelloidea</taxon>
        <taxon>Patellidae</taxon>
        <taxon>Patella</taxon>
    </lineage>
</organism>
<reference evidence="2 3" key="1">
    <citation type="submission" date="2024-01" db="EMBL/GenBank/DDBJ databases">
        <title>The genome of the rayed Mediterranean limpet Patella caerulea (Linnaeus, 1758).</title>
        <authorList>
            <person name="Anh-Thu Weber A."/>
            <person name="Halstead-Nussloch G."/>
        </authorList>
    </citation>
    <scope>NUCLEOTIDE SEQUENCE [LARGE SCALE GENOMIC DNA]</scope>
    <source>
        <strain evidence="2">AATW-2023a</strain>
        <tissue evidence="2">Whole specimen</tissue>
    </source>
</reference>
<dbReference type="Gene3D" id="2.170.140.10">
    <property type="entry name" value="Chitin binding domain"/>
    <property type="match status" value="1"/>
</dbReference>
<sequence length="498" mass="54736">MAYPICYDLTWRTEINVYDFVGVPLNHVNIFFSVWKSGDVDHRYNDPGNFIQLRCLNKSYKYKSRGLNLSFRWSSLSGKKLVTFHIAAMAKSLLYVLVIGMSLASFSNGQSTSATPSVTPDNTIYNSGSGACMGCAIRNGVGYNPHLECDKFIQCNFMTNGNLAGFEIKQCGFGTFWDQTLLTCNFIGRVQCPNDPCINDAVHSYKTSGNCAEHYMCADGVSQAKLCSPGFAYKNGQCVTDVDCNKDAPPKNCCLSCKFAAIRNDPCFFNWRTNGRTYRMPCPPGTAYDIDACSCITATHTSCAAVCKPIVHIDFETAESGEYDNYGALIQNGQAYFNGNSSIKILRLSNVDFRSRISIYVKYRPEFPDATTKQAVVSNSDCDKPSTIAIIANGQSTEFLAKSVSRSAQTLNANSSTVWRDVVYEIKSGTFSGQDGLQRDVTPFAGLIEVSHCAFQLGHGQRLNGFRGWIEHVIITRCDDDPFNPTTTTSKPGAIGGV</sequence>
<name>A0AAN8KHL9_PATCE</name>
<dbReference type="EMBL" id="JAZGQO010000002">
    <property type="protein sequence ID" value="KAK6192399.1"/>
    <property type="molecule type" value="Genomic_DNA"/>
</dbReference>
<dbReference type="GO" id="GO:0008061">
    <property type="term" value="F:chitin binding"/>
    <property type="evidence" value="ECO:0007669"/>
    <property type="project" value="InterPro"/>
</dbReference>
<dbReference type="GO" id="GO:0005576">
    <property type="term" value="C:extracellular region"/>
    <property type="evidence" value="ECO:0007669"/>
    <property type="project" value="InterPro"/>
</dbReference>
<feature type="domain" description="Chitin-binding type-2" evidence="1">
    <location>
        <begin position="194"/>
        <end position="246"/>
    </location>
</feature>
<keyword evidence="3" id="KW-1185">Reference proteome</keyword>
<dbReference type="PROSITE" id="PS50940">
    <property type="entry name" value="CHIT_BIND_II"/>
    <property type="match status" value="1"/>
</dbReference>
<dbReference type="AlphaFoldDB" id="A0AAN8KHL9"/>
<comment type="caution">
    <text evidence="2">The sequence shown here is derived from an EMBL/GenBank/DDBJ whole genome shotgun (WGS) entry which is preliminary data.</text>
</comment>